<dbReference type="RefSeq" id="WP_277582773.1">
    <property type="nucleotide sequence ID" value="NZ_JAMBQA010000001.1"/>
</dbReference>
<dbReference type="InterPro" id="IPR006140">
    <property type="entry name" value="D-isomer_DH_NAD-bd"/>
</dbReference>
<proteinExistence type="predicted"/>
<keyword evidence="1" id="KW-0560">Oxidoreductase</keyword>
<dbReference type="SUPFAM" id="SSF51735">
    <property type="entry name" value="NAD(P)-binding Rossmann-fold domains"/>
    <property type="match status" value="1"/>
</dbReference>
<dbReference type="PANTHER" id="PTHR43333:SF1">
    <property type="entry name" value="D-ISOMER SPECIFIC 2-HYDROXYACID DEHYDROGENASE NAD-BINDING DOMAIN-CONTAINING PROTEIN"/>
    <property type="match status" value="1"/>
</dbReference>
<feature type="domain" description="D-isomer specific 2-hydroxyacid dehydrogenase NAD-binding" evidence="3">
    <location>
        <begin position="106"/>
        <end position="277"/>
    </location>
</feature>
<reference evidence="4" key="1">
    <citation type="submission" date="2022-05" db="EMBL/GenBank/DDBJ databases">
        <title>Comparative genomics of Staphylococcus equorum isolates.</title>
        <authorList>
            <person name="Luelf R.H."/>
        </authorList>
    </citation>
    <scope>NUCLEOTIDE SEQUENCE</scope>
    <source>
        <strain evidence="4">TMW 2.2497</strain>
    </source>
</reference>
<dbReference type="Pfam" id="PF02826">
    <property type="entry name" value="2-Hacid_dh_C"/>
    <property type="match status" value="1"/>
</dbReference>
<dbReference type="GO" id="GO:0016491">
    <property type="term" value="F:oxidoreductase activity"/>
    <property type="evidence" value="ECO:0007669"/>
    <property type="project" value="UniProtKB-KW"/>
</dbReference>
<dbReference type="EMBL" id="JAMBQA010000001">
    <property type="protein sequence ID" value="MDG0844894.1"/>
    <property type="molecule type" value="Genomic_DNA"/>
</dbReference>
<dbReference type="Proteomes" id="UP001152422">
    <property type="component" value="Unassembled WGS sequence"/>
</dbReference>
<dbReference type="InterPro" id="IPR036291">
    <property type="entry name" value="NAD(P)-bd_dom_sf"/>
</dbReference>
<dbReference type="PANTHER" id="PTHR43333">
    <property type="entry name" value="2-HACID_DH_C DOMAIN-CONTAINING PROTEIN"/>
    <property type="match status" value="1"/>
</dbReference>
<evidence type="ECO:0000256" key="2">
    <source>
        <dbReference type="ARBA" id="ARBA00023027"/>
    </source>
</evidence>
<dbReference type="Gene3D" id="3.40.50.720">
    <property type="entry name" value="NAD(P)-binding Rossmann-like Domain"/>
    <property type="match status" value="2"/>
</dbReference>
<dbReference type="AlphaFoldDB" id="A0A9X4L115"/>
<sequence>MKLNIQNILIAGQYESAFQQYLMHLEKYHLRFQSIDMISEGDMEWADAYVGFAPSKVFHPAKVSWVHAFNAGVNNFLAIDGWKTSNTVLTRTVSDFGEKMSEYCLSYILKDLQHHKLFQYQQKNKLWSCETPAALKDQTITIFGTGETGKVIAKVLSSFGTTVYGVSSSGKNKRYFKQVNTLETSKPLIEQSDYIISTLPLTQQTEKLFNEQIFSYLNNAYFINVGRGQGVDTNHLIKALDSGKVRHAVLDVFESEPLPKSSELWHREDVTITPHISALTDLDDAISCFCNTLEHIERDETLSNQVDFNRGY</sequence>
<comment type="caution">
    <text evidence="4">The sequence shown here is derived from an EMBL/GenBank/DDBJ whole genome shotgun (WGS) entry which is preliminary data.</text>
</comment>
<organism evidence="4 5">
    <name type="scientific">Staphylococcus equorum</name>
    <dbReference type="NCBI Taxonomy" id="246432"/>
    <lineage>
        <taxon>Bacteria</taxon>
        <taxon>Bacillati</taxon>
        <taxon>Bacillota</taxon>
        <taxon>Bacilli</taxon>
        <taxon>Bacillales</taxon>
        <taxon>Staphylococcaceae</taxon>
        <taxon>Staphylococcus</taxon>
    </lineage>
</organism>
<gene>
    <name evidence="4" type="ORF">M4L89_01380</name>
</gene>
<accession>A0A9X4L115</accession>
<name>A0A9X4L115_9STAP</name>
<keyword evidence="5" id="KW-1185">Reference proteome</keyword>
<evidence type="ECO:0000313" key="5">
    <source>
        <dbReference type="Proteomes" id="UP001152422"/>
    </source>
</evidence>
<evidence type="ECO:0000313" key="4">
    <source>
        <dbReference type="EMBL" id="MDG0844894.1"/>
    </source>
</evidence>
<keyword evidence="2" id="KW-0520">NAD</keyword>
<evidence type="ECO:0000256" key="1">
    <source>
        <dbReference type="ARBA" id="ARBA00023002"/>
    </source>
</evidence>
<protein>
    <submittedName>
        <fullName evidence="4">D-2-hydroxyacid dehydrogenase</fullName>
    </submittedName>
</protein>
<dbReference type="CDD" id="cd05300">
    <property type="entry name" value="2-Hacid_dh_1"/>
    <property type="match status" value="1"/>
</dbReference>
<dbReference type="GO" id="GO:0051287">
    <property type="term" value="F:NAD binding"/>
    <property type="evidence" value="ECO:0007669"/>
    <property type="project" value="InterPro"/>
</dbReference>
<evidence type="ECO:0000259" key="3">
    <source>
        <dbReference type="Pfam" id="PF02826"/>
    </source>
</evidence>